<organism evidence="1 2">
    <name type="scientific">Glossina palpalis gambiensis</name>
    <dbReference type="NCBI Taxonomy" id="67801"/>
    <lineage>
        <taxon>Eukaryota</taxon>
        <taxon>Metazoa</taxon>
        <taxon>Ecdysozoa</taxon>
        <taxon>Arthropoda</taxon>
        <taxon>Hexapoda</taxon>
        <taxon>Insecta</taxon>
        <taxon>Pterygota</taxon>
        <taxon>Neoptera</taxon>
        <taxon>Endopterygota</taxon>
        <taxon>Diptera</taxon>
        <taxon>Brachycera</taxon>
        <taxon>Muscomorpha</taxon>
        <taxon>Hippoboscoidea</taxon>
        <taxon>Glossinidae</taxon>
        <taxon>Glossina</taxon>
    </lineage>
</organism>
<dbReference type="EMBL" id="JXJN01016007">
    <property type="status" value="NOT_ANNOTATED_CDS"/>
    <property type="molecule type" value="Genomic_DNA"/>
</dbReference>
<name>A0A1B0BKT4_9MUSC</name>
<evidence type="ECO:0000313" key="1">
    <source>
        <dbReference type="EnsemblMetazoa" id="GPPI033290-PA"/>
    </source>
</evidence>
<protein>
    <submittedName>
        <fullName evidence="1">Uncharacterized protein</fullName>
    </submittedName>
</protein>
<dbReference type="Proteomes" id="UP000092460">
    <property type="component" value="Unassembled WGS sequence"/>
</dbReference>
<dbReference type="STRING" id="67801.A0A1B0BKT4"/>
<reference evidence="2" key="1">
    <citation type="submission" date="2015-01" db="EMBL/GenBank/DDBJ databases">
        <authorList>
            <person name="Aksoy S."/>
            <person name="Warren W."/>
            <person name="Wilson R.K."/>
        </authorList>
    </citation>
    <scope>NUCLEOTIDE SEQUENCE [LARGE SCALE GENOMIC DNA]</scope>
    <source>
        <strain evidence="2">IAEA</strain>
    </source>
</reference>
<dbReference type="EnsemblMetazoa" id="GPPI033290-RA">
    <property type="protein sequence ID" value="GPPI033290-PA"/>
    <property type="gene ID" value="GPPI033290"/>
</dbReference>
<accession>A0A1B0BKT4</accession>
<dbReference type="VEuPathDB" id="VectorBase:GPPI033290"/>
<keyword evidence="2" id="KW-1185">Reference proteome</keyword>
<sequence length="273" mass="31260">RCQILESNLSSVSLLGGAPTSLVIEPKRIQRTAKNHIESAENSNHNMGDQAQPKNFAALKTQHTERNIVATAIVYIISKYNQRFPCRVLLYSGSQINMISERMVHMTGLKRQYAPIQFQCAHKTNLHRFVNFVLAKYILAMAYSLFEMIARSLSFGMENTVKHLSAKRIPAKCVGLKPIVKECKELAIHPSFEFEKRRNAPIKYNREMRSKGSYAIKTVNQIKEPRGVHFVMDRLRNGRHVEIRMNVKDVQRNISLIRSPAAGLKERRARCLT</sequence>
<proteinExistence type="predicted"/>
<dbReference type="AlphaFoldDB" id="A0A1B0BKT4"/>
<reference evidence="1" key="2">
    <citation type="submission" date="2020-05" db="UniProtKB">
        <authorList>
            <consortium name="EnsemblMetazoa"/>
        </authorList>
    </citation>
    <scope>IDENTIFICATION</scope>
    <source>
        <strain evidence="1">IAEA</strain>
    </source>
</reference>
<evidence type="ECO:0000313" key="2">
    <source>
        <dbReference type="Proteomes" id="UP000092460"/>
    </source>
</evidence>